<sequence length="272" mass="31408">MLINVHQEKYFYAIPKPVMAFLLARVSEGEISPADAFLWISLYGPASSNQMRFNTRYETLTKMHGGSIKRMQQSLQRLEECGLCLRVYRPTQLGRAMVGVDLKLPREVCKDMLKEASDRRKRSVEQTVDKCPPPEKYRQPALEKNDAINKTRNNQTGLSVVEKTFTAAVDNTSAGRRKAPETDQKKPNEANVYEGQRHTALVPIEAYRVEKDLEKLGYSHKEQRRLILEINCALEHVWWRGTRVQSIRSCVNLIKSGRWTTPLWMKRRAQCD</sequence>
<geneLocation type="plasmid" evidence="3">
    <name>papv6</name>
</geneLocation>
<feature type="region of interest" description="Disordered" evidence="1">
    <location>
        <begin position="169"/>
        <end position="189"/>
    </location>
</feature>
<evidence type="ECO:0000313" key="2">
    <source>
        <dbReference type="EMBL" id="AOV18832.1"/>
    </source>
</evidence>
<feature type="compositionally biased region" description="Basic and acidic residues" evidence="1">
    <location>
        <begin position="178"/>
        <end position="188"/>
    </location>
</feature>
<feature type="region of interest" description="Disordered" evidence="1">
    <location>
        <begin position="118"/>
        <end position="138"/>
    </location>
</feature>
<name>A0A1D8KD20_9GAMM</name>
<dbReference type="KEGG" id="aaeo:BJI67_16470"/>
<gene>
    <name evidence="2" type="ORF">BJI67_16470</name>
</gene>
<dbReference type="AlphaFoldDB" id="A0A1D8KD20"/>
<evidence type="ECO:0000313" key="3">
    <source>
        <dbReference type="Proteomes" id="UP000095342"/>
    </source>
</evidence>
<keyword evidence="3" id="KW-1185">Reference proteome</keyword>
<keyword evidence="2" id="KW-0614">Plasmid</keyword>
<reference evidence="2 3" key="1">
    <citation type="submission" date="2016-09" db="EMBL/GenBank/DDBJ databases">
        <title>Acidihalobacter prosperus V6 (DSM14174).</title>
        <authorList>
            <person name="Khaleque H.N."/>
            <person name="Ramsay J.P."/>
            <person name="Murphy R.J.T."/>
            <person name="Kaksonen A.H."/>
            <person name="Boxall N.J."/>
            <person name="Watkin E.L.J."/>
        </authorList>
    </citation>
    <scope>NUCLEOTIDE SEQUENCE [LARGE SCALE GENOMIC DNA]</scope>
    <source>
        <strain evidence="2 3">V6</strain>
        <plasmid evidence="3">papv6</plasmid>
    </source>
</reference>
<dbReference type="Proteomes" id="UP000095342">
    <property type="component" value="Plasmid pAPV6"/>
</dbReference>
<organism evidence="2 3">
    <name type="scientific">Acidihalobacter aeolianus</name>
    <dbReference type="NCBI Taxonomy" id="2792603"/>
    <lineage>
        <taxon>Bacteria</taxon>
        <taxon>Pseudomonadati</taxon>
        <taxon>Pseudomonadota</taxon>
        <taxon>Gammaproteobacteria</taxon>
        <taxon>Chromatiales</taxon>
        <taxon>Ectothiorhodospiraceae</taxon>
        <taxon>Acidihalobacter</taxon>
    </lineage>
</organism>
<protein>
    <submittedName>
        <fullName evidence="2">Uncharacterized protein</fullName>
    </submittedName>
</protein>
<accession>A0A1D8KD20</accession>
<dbReference type="EMBL" id="CP017449">
    <property type="protein sequence ID" value="AOV18832.1"/>
    <property type="molecule type" value="Genomic_DNA"/>
</dbReference>
<evidence type="ECO:0000256" key="1">
    <source>
        <dbReference type="SAM" id="MobiDB-lite"/>
    </source>
</evidence>
<dbReference type="RefSeq" id="WP_070074355.1">
    <property type="nucleotide sequence ID" value="NZ_CP017449.1"/>
</dbReference>
<proteinExistence type="predicted"/>